<feature type="transmembrane region" description="Helical" evidence="3">
    <location>
        <begin position="21"/>
        <end position="41"/>
    </location>
</feature>
<dbReference type="NCBIfam" id="NF041002">
    <property type="entry name" value="pilin_ComGF"/>
    <property type="match status" value="1"/>
</dbReference>
<dbReference type="GO" id="GO:0009986">
    <property type="term" value="C:cell surface"/>
    <property type="evidence" value="ECO:0007669"/>
    <property type="project" value="UniProtKB-SubCell"/>
</dbReference>
<dbReference type="Pfam" id="PF15980">
    <property type="entry name" value="ComGF"/>
    <property type="match status" value="1"/>
</dbReference>
<dbReference type="Proteomes" id="UP000677265">
    <property type="component" value="Unassembled WGS sequence"/>
</dbReference>
<comment type="subcellular location">
    <subcellularLocation>
        <location evidence="1">Cell surface</location>
    </subcellularLocation>
</comment>
<evidence type="ECO:0000256" key="2">
    <source>
        <dbReference type="ARBA" id="ARBA00023287"/>
    </source>
</evidence>
<dbReference type="Pfam" id="PF07963">
    <property type="entry name" value="N_methyl"/>
    <property type="match status" value="1"/>
</dbReference>
<dbReference type="EMBL" id="JAGYPE020000023">
    <property type="protein sequence ID" value="MCH6266638.1"/>
    <property type="molecule type" value="Genomic_DNA"/>
</dbReference>
<reference evidence="4 5" key="1">
    <citation type="submission" date="2022-03" db="EMBL/GenBank/DDBJ databases">
        <title>Novel Bacillus species.</title>
        <authorList>
            <person name="Liu G."/>
        </authorList>
    </citation>
    <scope>NUCLEOTIDE SEQUENCE [LARGE SCALE GENOMIC DNA]</scope>
    <source>
        <strain evidence="4 5">FJAT-50051</strain>
    </source>
</reference>
<comment type="caution">
    <text evidence="4">The sequence shown here is derived from an EMBL/GenBank/DDBJ whole genome shotgun (WGS) entry which is preliminary data.</text>
</comment>
<protein>
    <submittedName>
        <fullName evidence="4">Prepilin-type N-terminal cleavage/methylation domain-containing protein</fullName>
    </submittedName>
</protein>
<keyword evidence="5" id="KW-1185">Reference proteome</keyword>
<sequence length="158" mass="18399">MKKRPYIWKMKFVAVSNEKGFTLIEVMFSLVIFSIIVFYMTPLFQLILDNKENQASIQAMEWEVFCSQIKKEIRWSTKAEVVSNRLILTKDGETIYYEIYGSNLRRRVNSTGHEIILQNVSQHSFALVNNAVKVTVKDLKGIEYSVTAYSLIDWNKST</sequence>
<keyword evidence="2" id="KW-0178">Competence</keyword>
<gene>
    <name evidence="4" type="ORF">KHB02_013995</name>
</gene>
<dbReference type="AlphaFoldDB" id="A0A9J6N204"/>
<accession>A0A9J6N204</accession>
<dbReference type="GO" id="GO:0030420">
    <property type="term" value="P:establishment of competence for transformation"/>
    <property type="evidence" value="ECO:0007669"/>
    <property type="project" value="UniProtKB-KW"/>
</dbReference>
<evidence type="ECO:0000256" key="1">
    <source>
        <dbReference type="ARBA" id="ARBA00004241"/>
    </source>
</evidence>
<proteinExistence type="predicted"/>
<dbReference type="InterPro" id="IPR012902">
    <property type="entry name" value="N_methyl_site"/>
</dbReference>
<dbReference type="NCBIfam" id="TIGR02532">
    <property type="entry name" value="IV_pilin_GFxxxE"/>
    <property type="match status" value="1"/>
</dbReference>
<dbReference type="InterPro" id="IPR016977">
    <property type="entry name" value="ComGF"/>
</dbReference>
<keyword evidence="3" id="KW-1133">Transmembrane helix</keyword>
<evidence type="ECO:0000313" key="5">
    <source>
        <dbReference type="Proteomes" id="UP000677265"/>
    </source>
</evidence>
<evidence type="ECO:0000256" key="3">
    <source>
        <dbReference type="SAM" id="Phobius"/>
    </source>
</evidence>
<keyword evidence="3" id="KW-0812">Transmembrane</keyword>
<keyword evidence="3" id="KW-0472">Membrane</keyword>
<name>A0A9J6N204_9BACI</name>
<organism evidence="4 5">
    <name type="scientific">Neobacillus citreus</name>
    <dbReference type="NCBI Taxonomy" id="2833578"/>
    <lineage>
        <taxon>Bacteria</taxon>
        <taxon>Bacillati</taxon>
        <taxon>Bacillota</taxon>
        <taxon>Bacilli</taxon>
        <taxon>Bacillales</taxon>
        <taxon>Bacillaceae</taxon>
        <taxon>Neobacillus</taxon>
    </lineage>
</organism>
<evidence type="ECO:0000313" key="4">
    <source>
        <dbReference type="EMBL" id="MCH6266638.1"/>
    </source>
</evidence>